<keyword evidence="5" id="KW-0472">Membrane</keyword>
<dbReference type="PANTHER" id="PTHR12815:SF47">
    <property type="entry name" value="TRANSLOCATION AND ASSEMBLY MODULE SUBUNIT TAMA"/>
    <property type="match status" value="1"/>
</dbReference>
<feature type="domain" description="POTRA" evidence="7">
    <location>
        <begin position="47"/>
        <end position="121"/>
    </location>
</feature>
<dbReference type="RefSeq" id="WP_035075418.1">
    <property type="nucleotide sequence ID" value="NZ_JMIH01000022.1"/>
</dbReference>
<dbReference type="GO" id="GO:0071709">
    <property type="term" value="P:membrane assembly"/>
    <property type="evidence" value="ECO:0007669"/>
    <property type="project" value="InterPro"/>
</dbReference>
<dbReference type="AlphaFoldDB" id="A0A074KWT2"/>
<dbReference type="PIRSF" id="PIRSF006076">
    <property type="entry name" value="OM_assembly_OMP85"/>
    <property type="match status" value="1"/>
</dbReference>
<keyword evidence="6" id="KW-0998">Cell outer membrane</keyword>
<comment type="caution">
    <text evidence="8">The sequence shown here is derived from an EMBL/GenBank/DDBJ whole genome shotgun (WGS) entry which is preliminary data.</text>
</comment>
<evidence type="ECO:0000313" key="8">
    <source>
        <dbReference type="EMBL" id="KEO73419.1"/>
    </source>
</evidence>
<dbReference type="Proteomes" id="UP000027821">
    <property type="component" value="Unassembled WGS sequence"/>
</dbReference>
<dbReference type="InterPro" id="IPR039910">
    <property type="entry name" value="D15-like"/>
</dbReference>
<dbReference type="InterPro" id="IPR034746">
    <property type="entry name" value="POTRA"/>
</dbReference>
<evidence type="ECO:0000259" key="7">
    <source>
        <dbReference type="PROSITE" id="PS51779"/>
    </source>
</evidence>
<dbReference type="InterPro" id="IPR010827">
    <property type="entry name" value="BamA/TamA_POTRA"/>
</dbReference>
<reference evidence="8 9" key="1">
    <citation type="submission" date="2014-04" db="EMBL/GenBank/DDBJ databases">
        <title>Characterization and application of a salt tolerant electro-active bacterium.</title>
        <authorList>
            <person name="Yang L."/>
            <person name="Wei S."/>
            <person name="Tay Q.X.M."/>
        </authorList>
    </citation>
    <scope>NUCLEOTIDE SEQUENCE [LARGE SCALE GENOMIC DNA]</scope>
    <source>
        <strain evidence="8 9">LY1</strain>
    </source>
</reference>
<evidence type="ECO:0000256" key="1">
    <source>
        <dbReference type="ARBA" id="ARBA00004370"/>
    </source>
</evidence>
<dbReference type="Pfam" id="PF07244">
    <property type="entry name" value="POTRA"/>
    <property type="match status" value="4"/>
</dbReference>
<gene>
    <name evidence="8" type="ORF">EL17_13855</name>
</gene>
<organism evidence="8 9">
    <name type="scientific">Anditalea andensis</name>
    <dbReference type="NCBI Taxonomy" id="1048983"/>
    <lineage>
        <taxon>Bacteria</taxon>
        <taxon>Pseudomonadati</taxon>
        <taxon>Bacteroidota</taxon>
        <taxon>Cytophagia</taxon>
        <taxon>Cytophagales</taxon>
        <taxon>Cytophagaceae</taxon>
        <taxon>Anditalea</taxon>
    </lineage>
</organism>
<keyword evidence="9" id="KW-1185">Reference proteome</keyword>
<dbReference type="Gene3D" id="3.10.20.310">
    <property type="entry name" value="membrane protein fhac"/>
    <property type="match status" value="5"/>
</dbReference>
<evidence type="ECO:0000256" key="4">
    <source>
        <dbReference type="ARBA" id="ARBA00022729"/>
    </source>
</evidence>
<evidence type="ECO:0000256" key="5">
    <source>
        <dbReference type="ARBA" id="ARBA00023136"/>
    </source>
</evidence>
<dbReference type="InterPro" id="IPR023707">
    <property type="entry name" value="OM_assembly_BamA"/>
</dbReference>
<keyword evidence="2" id="KW-1134">Transmembrane beta strand</keyword>
<evidence type="ECO:0000256" key="6">
    <source>
        <dbReference type="ARBA" id="ARBA00023237"/>
    </source>
</evidence>
<keyword evidence="3" id="KW-0812">Transmembrane</keyword>
<keyword evidence="4" id="KW-0732">Signal</keyword>
<dbReference type="OrthoDB" id="9802086at2"/>
<dbReference type="eggNOG" id="COG4775">
    <property type="taxonomic scope" value="Bacteria"/>
</dbReference>
<dbReference type="EMBL" id="JMIH01000022">
    <property type="protein sequence ID" value="KEO73419.1"/>
    <property type="molecule type" value="Genomic_DNA"/>
</dbReference>
<comment type="subcellular location">
    <subcellularLocation>
        <location evidence="1">Membrane</location>
    </subcellularLocation>
</comment>
<dbReference type="Gene3D" id="2.40.160.50">
    <property type="entry name" value="membrane protein fhac: a member of the omp85/tpsb transporter family"/>
    <property type="match status" value="1"/>
</dbReference>
<name>A0A074KWT2_9BACT</name>
<accession>A0A074KWT2</accession>
<evidence type="ECO:0000256" key="3">
    <source>
        <dbReference type="ARBA" id="ARBA00022692"/>
    </source>
</evidence>
<evidence type="ECO:0000313" key="9">
    <source>
        <dbReference type="Proteomes" id="UP000027821"/>
    </source>
</evidence>
<proteinExistence type="predicted"/>
<dbReference type="GO" id="GO:0019867">
    <property type="term" value="C:outer membrane"/>
    <property type="evidence" value="ECO:0007669"/>
    <property type="project" value="InterPro"/>
</dbReference>
<dbReference type="PANTHER" id="PTHR12815">
    <property type="entry name" value="SORTING AND ASSEMBLY MACHINERY SAMM50 PROTEIN FAMILY MEMBER"/>
    <property type="match status" value="1"/>
</dbReference>
<dbReference type="STRING" id="1048983.EL17_13855"/>
<evidence type="ECO:0000256" key="2">
    <source>
        <dbReference type="ARBA" id="ARBA00022452"/>
    </source>
</evidence>
<feature type="domain" description="POTRA" evidence="7">
    <location>
        <begin position="423"/>
        <end position="498"/>
    </location>
</feature>
<dbReference type="PROSITE" id="PS51779">
    <property type="entry name" value="POTRA"/>
    <property type="match status" value="2"/>
</dbReference>
<protein>
    <submittedName>
        <fullName evidence="8">Outer membrane protein assembly complex, YaeT protein</fullName>
    </submittedName>
</protein>
<sequence length="910" mass="102540">MKRILVVLFFLLYAGMTEGQIRLGQSRYSSAKPVDILELDYSKPRSFRIAEISAVGLATLDENAIVSLSGLRVDDKITVPGDQISNALKKLWGQGIIGDVKILVTKIEGDDIHLLLDLTERPRFSRVEFTGVNKTQESELRDKVKIRGRVVRDDVLNNAQRTIRQYFVDKGFLNTEVKVVQVRDTTLPNSVLLRFDVARNSKVRINEIAISGNENISDRRIKGKMKNTNEHARVHFFKDLYSRLTNARARDVKEAIVYRNPVSDEDVKTYINKNFKLNFFNSSKYVGREFREDQDNVVNFYQTRGYRDAEILRDSVYAFGQNTININMDISEGNQYYYRNITFQGNYIHSDDVLMAKLGISKGDIYNKERLEKRLNYDPQRGDDVSSLYQDDGYLFFNIDPVEVNVQGDSIDMEMRIFEGPQVTVNSVSIEGNERTSDHVVMREIKILPGQKFNRAALVRTIRELSQLGYFDPENIDPDMRPNFEDATVDIIFKLEERPNDQIELSGGWGGFMGFVGTVGLVFNNFSIKNIGKFDKWRPLPVGDGQKLSLRVQANGRFFQNYSMSLTEPWFGGKKPNALSISINHSVQRQINRGIGGLGLGGMGLGGGMQGNIGDELGFFKITGATLGLARRVTWPDDYFFFSNSLQFQIYEFNNYGNFFGLSYNTGRANSLAWNTTVSRNNVDSPIFPRFGSNISLSTSFTPPYATLNPNIDRESPDEERFKWLEYHKWMFDASFYTPVLGMNKLVVSARTHMGYLGSYGSGVGMIPLERFVMGGDGMTFNNFALGREIIGLRGYENQVIQGGDTPGSQGGGGGGVAYNKHVMELRFLVSPNPSATIFLLGFAEAGNVWDSYANFNPYNLRKSAGLGARIFMPAFGLLGIDWGYGFDPAPGSRTPSGAQFHFTIGQQFR</sequence>